<dbReference type="EMBL" id="JAPFFF010000004">
    <property type="protein sequence ID" value="KAK8892737.1"/>
    <property type="molecule type" value="Genomic_DNA"/>
</dbReference>
<evidence type="ECO:0008006" key="4">
    <source>
        <dbReference type="Google" id="ProtNLM"/>
    </source>
</evidence>
<dbReference type="InterPro" id="IPR006212">
    <property type="entry name" value="Furin_repeat"/>
</dbReference>
<keyword evidence="1" id="KW-1133">Transmembrane helix</keyword>
<dbReference type="Proteomes" id="UP001470230">
    <property type="component" value="Unassembled WGS sequence"/>
</dbReference>
<dbReference type="PANTHER" id="PTHR23275:SF100">
    <property type="entry name" value="EGF-LIKE DOMAIN-CONTAINING PROTEIN"/>
    <property type="match status" value="1"/>
</dbReference>
<protein>
    <recommendedName>
        <fullName evidence="4">EGF-like domain-containing protein</fullName>
    </recommendedName>
</protein>
<organism evidence="2 3">
    <name type="scientific">Tritrichomonas musculus</name>
    <dbReference type="NCBI Taxonomy" id="1915356"/>
    <lineage>
        <taxon>Eukaryota</taxon>
        <taxon>Metamonada</taxon>
        <taxon>Parabasalia</taxon>
        <taxon>Tritrichomonadida</taxon>
        <taxon>Tritrichomonadidae</taxon>
        <taxon>Tritrichomonas</taxon>
    </lineage>
</organism>
<dbReference type="InterPro" id="IPR009030">
    <property type="entry name" value="Growth_fac_rcpt_cys_sf"/>
</dbReference>
<dbReference type="PANTHER" id="PTHR23275">
    <property type="entry name" value="CABRIOLET.-RELATED"/>
    <property type="match status" value="1"/>
</dbReference>
<dbReference type="SMART" id="SM00261">
    <property type="entry name" value="FU"/>
    <property type="match status" value="3"/>
</dbReference>
<evidence type="ECO:0000313" key="2">
    <source>
        <dbReference type="EMBL" id="KAK8892737.1"/>
    </source>
</evidence>
<proteinExistence type="predicted"/>
<accession>A0ABR2KP93</accession>
<reference evidence="2 3" key="1">
    <citation type="submission" date="2024-04" db="EMBL/GenBank/DDBJ databases">
        <title>Tritrichomonas musculus Genome.</title>
        <authorList>
            <person name="Alves-Ferreira E."/>
            <person name="Grigg M."/>
            <person name="Lorenzi H."/>
            <person name="Galac M."/>
        </authorList>
    </citation>
    <scope>NUCLEOTIDE SEQUENCE [LARGE SCALE GENOMIC DNA]</scope>
    <source>
        <strain evidence="2 3">EAF2021</strain>
    </source>
</reference>
<feature type="transmembrane region" description="Helical" evidence="1">
    <location>
        <begin position="660"/>
        <end position="688"/>
    </location>
</feature>
<comment type="caution">
    <text evidence="2">The sequence shown here is derived from an EMBL/GenBank/DDBJ whole genome shotgun (WGS) entry which is preliminary data.</text>
</comment>
<keyword evidence="1" id="KW-0812">Transmembrane</keyword>
<name>A0ABR2KP93_9EUKA</name>
<sequence length="707" mass="78657">MVNAKKTQLLLHLNHVITIFLIVSYCITCENGYGLQGGYCTKCGKDLYINSKSPCKLDCSAISNCAEFGSSYEYESNRCDIENGEFYCFKCEGDYEISDDYKTCIQKRFICSEYHTGCTKCNETTKECLECDANNHFVPDNDGGCDCDRKNGYDWYDDQCLLEEKCDESSNCEKCWGPNKLCSYCKTGYGLLNGKCNECTLKINDRENPPYNGAPCYVECSIENCMYCRDGETNECYRCKDGFDDFDGKCLEKCKDNFIRNENGQCVNATLVDCPNVWGCKKCPQFNMNYCAVCNDTFRKSRVHPGTCVCDHHHEYVDNKCVRPAGPYVPPPINKTELGQLSKESFTTSNSDDGLNYTLSKIEGVSNENQLYYPFGTDSGAVTIPDDFKNKEYFFDIQPRNKPFTIQLPPETVANVECMGDSTNLKIPADNKKVNLYGGGKVTLNPIGDENSLTLNNVILEPQSKNLVLDSDKSNLTLLILDITGDKECQGQQSTGNDVFQTTCNLVKVEARSEFTPKNIKLENIKVGLLSLINIDDTVNIENANIILYHNNNHYGNQRTPLVFSGSAPAKTGEIHIEKLDEGVAVPTEQENFSVAEFNLKNYDDSKKACDEMLKDFKGGDVFSEDSGKCVPDENDKNKAILVATREYNQNNDDDDKGGLSAGAIAGIVIACVVVVAAIIALLVYFLVIKKKNQSTTSTQGDSSIAI</sequence>
<evidence type="ECO:0000313" key="3">
    <source>
        <dbReference type="Proteomes" id="UP001470230"/>
    </source>
</evidence>
<gene>
    <name evidence="2" type="ORF">M9Y10_029978</name>
</gene>
<dbReference type="SUPFAM" id="SSF57184">
    <property type="entry name" value="Growth factor receptor domain"/>
    <property type="match status" value="2"/>
</dbReference>
<keyword evidence="3" id="KW-1185">Reference proteome</keyword>
<dbReference type="InterPro" id="IPR052798">
    <property type="entry name" value="Giardia_VSA"/>
</dbReference>
<keyword evidence="1" id="KW-0472">Membrane</keyword>
<evidence type="ECO:0000256" key="1">
    <source>
        <dbReference type="SAM" id="Phobius"/>
    </source>
</evidence>